<dbReference type="Pfam" id="PF04892">
    <property type="entry name" value="VanZ"/>
    <property type="match status" value="1"/>
</dbReference>
<evidence type="ECO:0000256" key="1">
    <source>
        <dbReference type="SAM" id="Phobius"/>
    </source>
</evidence>
<keyword evidence="4" id="KW-1185">Reference proteome</keyword>
<evidence type="ECO:0000313" key="4">
    <source>
        <dbReference type="Proteomes" id="UP000262172"/>
    </source>
</evidence>
<dbReference type="EMBL" id="QUAB01000039">
    <property type="protein sequence ID" value="REJ05913.1"/>
    <property type="molecule type" value="Genomic_DNA"/>
</dbReference>
<feature type="transmembrane region" description="Helical" evidence="1">
    <location>
        <begin position="142"/>
        <end position="161"/>
    </location>
</feature>
<accession>A0A371NU55</accession>
<organism evidence="3 4">
    <name type="scientific">Microbacterium bovistercoris</name>
    <dbReference type="NCBI Taxonomy" id="2293570"/>
    <lineage>
        <taxon>Bacteria</taxon>
        <taxon>Bacillati</taxon>
        <taxon>Actinomycetota</taxon>
        <taxon>Actinomycetes</taxon>
        <taxon>Micrococcales</taxon>
        <taxon>Microbacteriaceae</taxon>
        <taxon>Microbacterium</taxon>
    </lineage>
</organism>
<feature type="transmembrane region" description="Helical" evidence="1">
    <location>
        <begin position="31"/>
        <end position="50"/>
    </location>
</feature>
<feature type="transmembrane region" description="Helical" evidence="1">
    <location>
        <begin position="111"/>
        <end position="130"/>
    </location>
</feature>
<keyword evidence="1" id="KW-1133">Transmembrane helix</keyword>
<keyword evidence="1" id="KW-0812">Transmembrane</keyword>
<feature type="transmembrane region" description="Helical" evidence="1">
    <location>
        <begin position="87"/>
        <end position="104"/>
    </location>
</feature>
<dbReference type="AlphaFoldDB" id="A0A371NU55"/>
<reference evidence="3 4" key="1">
    <citation type="submission" date="2018-08" db="EMBL/GenBank/DDBJ databases">
        <title>Isolation, diversity and antifungal activity of Actinobacteria from cow dung.</title>
        <authorList>
            <person name="Ling L."/>
        </authorList>
    </citation>
    <scope>NUCLEOTIDE SEQUENCE [LARGE SCALE GENOMIC DNA]</scope>
    <source>
        <strain evidence="3 4">NEAU-LLE</strain>
    </source>
</reference>
<dbReference type="InterPro" id="IPR006976">
    <property type="entry name" value="VanZ-like"/>
</dbReference>
<evidence type="ECO:0000313" key="3">
    <source>
        <dbReference type="EMBL" id="REJ05913.1"/>
    </source>
</evidence>
<name>A0A371NU55_9MICO</name>
<keyword evidence="1" id="KW-0472">Membrane</keyword>
<sequence length="174" mass="18903">MPRRRCREAAAPSQPLRRSPRYLRNMPRRSVTTALVIGIPFLVILLVLTISPQPLQDRFPVFLDHVLDLGRNTLGWSWLGFTALEKIANVLVFIPVGVLAALIVPLRLWPLALLAGPAFSAVIEIVQGLALSHRSATLSDLALNTLGATVGAGITLTARALHRSRQHGSSKLEG</sequence>
<protein>
    <recommendedName>
        <fullName evidence="2">VanZ-like domain-containing protein</fullName>
    </recommendedName>
</protein>
<feature type="domain" description="VanZ-like" evidence="2">
    <location>
        <begin position="78"/>
        <end position="156"/>
    </location>
</feature>
<evidence type="ECO:0000259" key="2">
    <source>
        <dbReference type="Pfam" id="PF04892"/>
    </source>
</evidence>
<proteinExistence type="predicted"/>
<dbReference type="Proteomes" id="UP000262172">
    <property type="component" value="Unassembled WGS sequence"/>
</dbReference>
<dbReference type="OrthoDB" id="3787741at2"/>
<gene>
    <name evidence="3" type="ORF">DY023_08195</name>
</gene>
<comment type="caution">
    <text evidence="3">The sequence shown here is derived from an EMBL/GenBank/DDBJ whole genome shotgun (WGS) entry which is preliminary data.</text>
</comment>